<sequence length="57" mass="6587">MPSIAILLLIVCGLLSHWDFLLAQEVSFAWSVLNWNEPFYAGGVRDELIKFDFYSHL</sequence>
<dbReference type="AlphaFoldDB" id="A0A182IFG0"/>
<dbReference type="Proteomes" id="UP000075840">
    <property type="component" value="Unassembled WGS sequence"/>
</dbReference>
<dbReference type="VEuPathDB" id="VectorBase:AARA014228"/>
<organism evidence="1 2">
    <name type="scientific">Anopheles arabiensis</name>
    <name type="common">Mosquito</name>
    <dbReference type="NCBI Taxonomy" id="7173"/>
    <lineage>
        <taxon>Eukaryota</taxon>
        <taxon>Metazoa</taxon>
        <taxon>Ecdysozoa</taxon>
        <taxon>Arthropoda</taxon>
        <taxon>Hexapoda</taxon>
        <taxon>Insecta</taxon>
        <taxon>Pterygota</taxon>
        <taxon>Neoptera</taxon>
        <taxon>Endopterygota</taxon>
        <taxon>Diptera</taxon>
        <taxon>Nematocera</taxon>
        <taxon>Culicoidea</taxon>
        <taxon>Culicidae</taxon>
        <taxon>Anophelinae</taxon>
        <taxon>Anopheles</taxon>
    </lineage>
</organism>
<reference evidence="1" key="1">
    <citation type="submission" date="2022-08" db="UniProtKB">
        <authorList>
            <consortium name="EnsemblMetazoa"/>
        </authorList>
    </citation>
    <scope>IDENTIFICATION</scope>
    <source>
        <strain evidence="1">Dongola</strain>
    </source>
</reference>
<protein>
    <submittedName>
        <fullName evidence="1">Uncharacterized protein</fullName>
    </submittedName>
</protein>
<name>A0A182IFG0_ANOAR</name>
<evidence type="ECO:0000313" key="2">
    <source>
        <dbReference type="Proteomes" id="UP000075840"/>
    </source>
</evidence>
<keyword evidence="2" id="KW-1185">Reference proteome</keyword>
<evidence type="ECO:0000313" key="1">
    <source>
        <dbReference type="EnsemblMetazoa" id="AARA014228-PA"/>
    </source>
</evidence>
<dbReference type="EnsemblMetazoa" id="AARA014228-RA">
    <property type="protein sequence ID" value="AARA014228-PA"/>
    <property type="gene ID" value="AARA014228"/>
</dbReference>
<accession>A0A182IFG0</accession>
<dbReference type="EMBL" id="APCN01004443">
    <property type="status" value="NOT_ANNOTATED_CDS"/>
    <property type="molecule type" value="Genomic_DNA"/>
</dbReference>
<proteinExistence type="predicted"/>